<dbReference type="InterPro" id="IPR016162">
    <property type="entry name" value="Ald_DH_N"/>
</dbReference>
<proteinExistence type="inferred from homology"/>
<dbReference type="Proteomes" id="UP001451303">
    <property type="component" value="Unassembled WGS sequence"/>
</dbReference>
<feature type="domain" description="Aldehyde dehydrogenase" evidence="7">
    <location>
        <begin position="26"/>
        <end position="478"/>
    </location>
</feature>
<dbReference type="InterPro" id="IPR029510">
    <property type="entry name" value="Ald_DH_CS_GLU"/>
</dbReference>
<dbReference type="InterPro" id="IPR016161">
    <property type="entry name" value="Ald_DH/histidinol_DH"/>
</dbReference>
<dbReference type="Pfam" id="PF00171">
    <property type="entry name" value="Aldedh"/>
    <property type="match status" value="1"/>
</dbReference>
<evidence type="ECO:0000313" key="9">
    <source>
        <dbReference type="Proteomes" id="UP001451303"/>
    </source>
</evidence>
<keyword evidence="2 6" id="KW-0560">Oxidoreductase</keyword>
<accession>A0ABR3D0H8</accession>
<sequence>MASTTDYKIDFTNFYNIINNELKSTATTRAAVNPSTLAPLPAVPVSTKADVDAAVSAAKAAFPSWRDTPIEKRAALLNTFADAIMVNFMDFASLLALEGKPPTAAQFEVDFAVKHLKGTAQLRLDDEVIEDNEEKLTKIRYTPLGVGVGIVPFNYPFFLGLGKMGPAVLAGNAFIWKPSPYTPNTALKLVELAAKIFPPGVVQALSGEEDLGPMFTAHPDIRKISFTGSTPTGKKVMAACASTLKRVTLELGGNDAAIVCDDVNLDEVVPKVALGCFNNAGQVCVDIKRLFVHEKIYDQFLAKMVEVVKTFKFGGSEDTEGAFFPPVQNAMQFEKVKELFTSIEKEGLKPVIGGEVEAEAGAKKGYYFKPTIIDNPPENSRIVQEEPFGPIVPVVKWVGGEDEVVRMANNTDMGLGASVWSKDLEKAERIARRLEAGSLWINTHQDLAPNVPFGGFKQSGMGHDWGLIGLKGWCNTQSLMTRRSGGMF</sequence>
<dbReference type="InterPro" id="IPR016163">
    <property type="entry name" value="Ald_DH_C"/>
</dbReference>
<dbReference type="InterPro" id="IPR044086">
    <property type="entry name" value="LUC3-like"/>
</dbReference>
<gene>
    <name evidence="8" type="ORF">QR685DRAFT_106268</name>
</gene>
<dbReference type="Gene3D" id="3.40.605.10">
    <property type="entry name" value="Aldehyde Dehydrogenase, Chain A, domain 1"/>
    <property type="match status" value="1"/>
</dbReference>
<comment type="caution">
    <text evidence="8">The sequence shown here is derived from an EMBL/GenBank/DDBJ whole genome shotgun (WGS) entry which is preliminary data.</text>
</comment>
<evidence type="ECO:0000256" key="3">
    <source>
        <dbReference type="ARBA" id="ARBA00024226"/>
    </source>
</evidence>
<dbReference type="SUPFAM" id="SSF53720">
    <property type="entry name" value="ALDH-like"/>
    <property type="match status" value="1"/>
</dbReference>
<dbReference type="CDD" id="cd07106">
    <property type="entry name" value="ALDH_AldA-AAD23400"/>
    <property type="match status" value="1"/>
</dbReference>
<evidence type="ECO:0000256" key="6">
    <source>
        <dbReference type="RuleBase" id="RU003345"/>
    </source>
</evidence>
<dbReference type="InterPro" id="IPR015590">
    <property type="entry name" value="Aldehyde_DH_dom"/>
</dbReference>
<dbReference type="PANTHER" id="PTHR11699">
    <property type="entry name" value="ALDEHYDE DEHYDROGENASE-RELATED"/>
    <property type="match status" value="1"/>
</dbReference>
<evidence type="ECO:0000256" key="4">
    <source>
        <dbReference type="ARBA" id="ARBA00049194"/>
    </source>
</evidence>
<evidence type="ECO:0000256" key="1">
    <source>
        <dbReference type="ARBA" id="ARBA00009986"/>
    </source>
</evidence>
<organism evidence="8 9">
    <name type="scientific">Neurospora intermedia</name>
    <dbReference type="NCBI Taxonomy" id="5142"/>
    <lineage>
        <taxon>Eukaryota</taxon>
        <taxon>Fungi</taxon>
        <taxon>Dikarya</taxon>
        <taxon>Ascomycota</taxon>
        <taxon>Pezizomycotina</taxon>
        <taxon>Sordariomycetes</taxon>
        <taxon>Sordariomycetidae</taxon>
        <taxon>Sordariales</taxon>
        <taxon>Sordariaceae</taxon>
        <taxon>Neurospora</taxon>
    </lineage>
</organism>
<evidence type="ECO:0000256" key="5">
    <source>
        <dbReference type="PROSITE-ProRule" id="PRU10007"/>
    </source>
</evidence>
<protein>
    <recommendedName>
        <fullName evidence="3">aldehyde dehydrogenase (NAD(+))</fullName>
        <ecNumber evidence="3">1.2.1.3</ecNumber>
    </recommendedName>
</protein>
<dbReference type="PROSITE" id="PS00687">
    <property type="entry name" value="ALDEHYDE_DEHYDR_GLU"/>
    <property type="match status" value="1"/>
</dbReference>
<evidence type="ECO:0000259" key="7">
    <source>
        <dbReference type="Pfam" id="PF00171"/>
    </source>
</evidence>
<reference evidence="8 9" key="1">
    <citation type="submission" date="2023-09" db="EMBL/GenBank/DDBJ databases">
        <title>Multi-omics analysis of a traditional fermented food reveals byproduct-associated fungal strains for waste-to-food upcycling.</title>
        <authorList>
            <consortium name="Lawrence Berkeley National Laboratory"/>
            <person name="Rekdal V.M."/>
            <person name="Villalobos-Escobedo J.M."/>
            <person name="Rodriguez-Valeron N."/>
            <person name="Garcia M.O."/>
            <person name="Vasquez D.P."/>
            <person name="Damayanti I."/>
            <person name="Sorensen P.M."/>
            <person name="Baidoo E.E."/>
            <person name="De Carvalho A.C."/>
            <person name="Riley R."/>
            <person name="Lipzen A."/>
            <person name="He G."/>
            <person name="Yan M."/>
            <person name="Haridas S."/>
            <person name="Daum C."/>
            <person name="Yoshinaga Y."/>
            <person name="Ng V."/>
            <person name="Grigoriev I.V."/>
            <person name="Munk R."/>
            <person name="Nuraida L."/>
            <person name="Wijaya C.H."/>
            <person name="Morales P.-C."/>
            <person name="Keasling J.D."/>
        </authorList>
    </citation>
    <scope>NUCLEOTIDE SEQUENCE [LARGE SCALE GENOMIC DNA]</scope>
    <source>
        <strain evidence="8 9">FGSC 2613</strain>
    </source>
</reference>
<evidence type="ECO:0000256" key="2">
    <source>
        <dbReference type="ARBA" id="ARBA00023002"/>
    </source>
</evidence>
<feature type="active site" evidence="5">
    <location>
        <position position="250"/>
    </location>
</feature>
<comment type="similarity">
    <text evidence="1 6">Belongs to the aldehyde dehydrogenase family.</text>
</comment>
<keyword evidence="9" id="KW-1185">Reference proteome</keyword>
<dbReference type="EC" id="1.2.1.3" evidence="3"/>
<comment type="catalytic activity">
    <reaction evidence="4">
        <text>an aldehyde + NAD(+) + H2O = a carboxylate + NADH + 2 H(+)</text>
        <dbReference type="Rhea" id="RHEA:16185"/>
        <dbReference type="ChEBI" id="CHEBI:15377"/>
        <dbReference type="ChEBI" id="CHEBI:15378"/>
        <dbReference type="ChEBI" id="CHEBI:17478"/>
        <dbReference type="ChEBI" id="CHEBI:29067"/>
        <dbReference type="ChEBI" id="CHEBI:57540"/>
        <dbReference type="ChEBI" id="CHEBI:57945"/>
        <dbReference type="EC" id="1.2.1.3"/>
    </reaction>
</comment>
<evidence type="ECO:0000313" key="8">
    <source>
        <dbReference type="EMBL" id="KAL0466184.1"/>
    </source>
</evidence>
<name>A0ABR3D0H8_NEUIN</name>
<dbReference type="Gene3D" id="3.40.309.10">
    <property type="entry name" value="Aldehyde Dehydrogenase, Chain A, domain 2"/>
    <property type="match status" value="1"/>
</dbReference>
<dbReference type="EMBL" id="JAVLET010000013">
    <property type="protein sequence ID" value="KAL0466184.1"/>
    <property type="molecule type" value="Genomic_DNA"/>
</dbReference>